<dbReference type="InterPro" id="IPR025965">
    <property type="entry name" value="FlgD/Vpr_Ig-like"/>
</dbReference>
<reference evidence="3" key="1">
    <citation type="submission" date="2021-05" db="EMBL/GenBank/DDBJ databases">
        <title>Energy efficiency and biological interactions define the core microbiome of deep oligotrophic groundwater.</title>
        <authorList>
            <person name="Mehrshad M."/>
            <person name="Lopez-Fernandez M."/>
            <person name="Bell E."/>
            <person name="Bernier-Latmani R."/>
            <person name="Bertilsson S."/>
            <person name="Dopson M."/>
        </authorList>
    </citation>
    <scope>NUCLEOTIDE SEQUENCE</scope>
    <source>
        <strain evidence="3">Modern_marine.mb.64</strain>
    </source>
</reference>
<name>A0A948RTB1_UNCEI</name>
<dbReference type="Pfam" id="PF13860">
    <property type="entry name" value="FlgD_ig"/>
    <property type="match status" value="1"/>
</dbReference>
<dbReference type="EMBL" id="JAHJDP010000003">
    <property type="protein sequence ID" value="MBU2689354.1"/>
    <property type="molecule type" value="Genomic_DNA"/>
</dbReference>
<feature type="region of interest" description="Disordered" evidence="1">
    <location>
        <begin position="1"/>
        <end position="20"/>
    </location>
</feature>
<accession>A0A948RTB1</accession>
<dbReference type="InterPro" id="IPR026444">
    <property type="entry name" value="Secre_tail"/>
</dbReference>
<comment type="caution">
    <text evidence="3">The sequence shown here is derived from an EMBL/GenBank/DDBJ whole genome shotgun (WGS) entry which is preliminary data.</text>
</comment>
<feature type="domain" description="FlgD/Vpr Ig-like" evidence="2">
    <location>
        <begin position="92"/>
        <end position="153"/>
    </location>
</feature>
<dbReference type="AlphaFoldDB" id="A0A948RTB1"/>
<dbReference type="InterPro" id="IPR016187">
    <property type="entry name" value="CTDL_fold"/>
</dbReference>
<dbReference type="InterPro" id="IPR042095">
    <property type="entry name" value="SUMF_sf"/>
</dbReference>
<sequence>MCSLGSDPVTDPTGPSSGTTRMLRGGSWLVYISSMQCANRVYYVPTTAAVSFGFRVTRTVDTSHTDGNPDWNHPGLVLWSIQPNPFTTSTRITYTVPNEASGKPALLSVYDITGRLVRLINGTVQPAGQYSVRWNGDDDSGRGAAAGMYFLRLEVGATISTRPMLIVR</sequence>
<dbReference type="Proteomes" id="UP000777784">
    <property type="component" value="Unassembled WGS sequence"/>
</dbReference>
<evidence type="ECO:0000313" key="4">
    <source>
        <dbReference type="Proteomes" id="UP000777784"/>
    </source>
</evidence>
<dbReference type="NCBIfam" id="TIGR04183">
    <property type="entry name" value="Por_Secre_tail"/>
    <property type="match status" value="1"/>
</dbReference>
<evidence type="ECO:0000259" key="2">
    <source>
        <dbReference type="Pfam" id="PF13860"/>
    </source>
</evidence>
<dbReference type="Gene3D" id="3.90.1580.10">
    <property type="entry name" value="paralog of FGE (formylglycine-generating enzyme)"/>
    <property type="match status" value="1"/>
</dbReference>
<organism evidence="3 4">
    <name type="scientific">Eiseniibacteriota bacterium</name>
    <dbReference type="NCBI Taxonomy" id="2212470"/>
    <lineage>
        <taxon>Bacteria</taxon>
        <taxon>Candidatus Eiseniibacteriota</taxon>
    </lineage>
</organism>
<evidence type="ECO:0000313" key="3">
    <source>
        <dbReference type="EMBL" id="MBU2689354.1"/>
    </source>
</evidence>
<protein>
    <submittedName>
        <fullName evidence="3">T9SS type A sorting domain-containing protein</fullName>
    </submittedName>
</protein>
<dbReference type="Gene3D" id="2.60.40.4070">
    <property type="match status" value="1"/>
</dbReference>
<gene>
    <name evidence="3" type="ORF">KJ970_00370</name>
</gene>
<evidence type="ECO:0000256" key="1">
    <source>
        <dbReference type="SAM" id="MobiDB-lite"/>
    </source>
</evidence>
<proteinExistence type="predicted"/>
<dbReference type="SUPFAM" id="SSF56436">
    <property type="entry name" value="C-type lectin-like"/>
    <property type="match status" value="1"/>
</dbReference>